<sequence>MQHTAPAKFVEALQGSGCWEEEWGFVIYRATFEDDDAWEKFKETFHSLTEETFSDALRTYSNQDEMRVAQRFWKCRFIDDRALEGKDIEKIREHYEALRGELTWGLQLGICLVATKDVLDSVKNYPPLSDDTGRSTTRNHPFVKVLYRSSLVDDVWLDEETDEQSGYLIHDSPKLFNAAIYGLIDELFPIVARADVATDKLDPGDDKKVWVAAGWEQDIAGGSG</sequence>
<dbReference type="OrthoDB" id="4424523at2759"/>
<protein>
    <submittedName>
        <fullName evidence="1">Uncharacterized protein</fullName>
    </submittedName>
</protein>
<proteinExistence type="predicted"/>
<accession>A0A6A6ASZ0</accession>
<name>A0A6A6ASZ0_9PLEO</name>
<organism evidence="1 2">
    <name type="scientific">Dothidotthia symphoricarpi CBS 119687</name>
    <dbReference type="NCBI Taxonomy" id="1392245"/>
    <lineage>
        <taxon>Eukaryota</taxon>
        <taxon>Fungi</taxon>
        <taxon>Dikarya</taxon>
        <taxon>Ascomycota</taxon>
        <taxon>Pezizomycotina</taxon>
        <taxon>Dothideomycetes</taxon>
        <taxon>Pleosporomycetidae</taxon>
        <taxon>Pleosporales</taxon>
        <taxon>Dothidotthiaceae</taxon>
        <taxon>Dothidotthia</taxon>
    </lineage>
</organism>
<evidence type="ECO:0000313" key="2">
    <source>
        <dbReference type="Proteomes" id="UP000799771"/>
    </source>
</evidence>
<evidence type="ECO:0000313" key="1">
    <source>
        <dbReference type="EMBL" id="KAF2134780.1"/>
    </source>
</evidence>
<dbReference type="AlphaFoldDB" id="A0A6A6ASZ0"/>
<dbReference type="Proteomes" id="UP000799771">
    <property type="component" value="Unassembled WGS sequence"/>
</dbReference>
<dbReference type="GeneID" id="54410370"/>
<keyword evidence="2" id="KW-1185">Reference proteome</keyword>
<gene>
    <name evidence="1" type="ORF">P153DRAFT_380591</name>
</gene>
<dbReference type="EMBL" id="ML977497">
    <property type="protein sequence ID" value="KAF2134780.1"/>
    <property type="molecule type" value="Genomic_DNA"/>
</dbReference>
<reference evidence="1" key="1">
    <citation type="journal article" date="2020" name="Stud. Mycol.">
        <title>101 Dothideomycetes genomes: a test case for predicting lifestyles and emergence of pathogens.</title>
        <authorList>
            <person name="Haridas S."/>
            <person name="Albert R."/>
            <person name="Binder M."/>
            <person name="Bloem J."/>
            <person name="Labutti K."/>
            <person name="Salamov A."/>
            <person name="Andreopoulos B."/>
            <person name="Baker S."/>
            <person name="Barry K."/>
            <person name="Bills G."/>
            <person name="Bluhm B."/>
            <person name="Cannon C."/>
            <person name="Castanera R."/>
            <person name="Culley D."/>
            <person name="Daum C."/>
            <person name="Ezra D."/>
            <person name="Gonzalez J."/>
            <person name="Henrissat B."/>
            <person name="Kuo A."/>
            <person name="Liang C."/>
            <person name="Lipzen A."/>
            <person name="Lutzoni F."/>
            <person name="Magnuson J."/>
            <person name="Mondo S."/>
            <person name="Nolan M."/>
            <person name="Ohm R."/>
            <person name="Pangilinan J."/>
            <person name="Park H.-J."/>
            <person name="Ramirez L."/>
            <person name="Alfaro M."/>
            <person name="Sun H."/>
            <person name="Tritt A."/>
            <person name="Yoshinaga Y."/>
            <person name="Zwiers L.-H."/>
            <person name="Turgeon B."/>
            <person name="Goodwin S."/>
            <person name="Spatafora J."/>
            <person name="Crous P."/>
            <person name="Grigoriev I."/>
        </authorList>
    </citation>
    <scope>NUCLEOTIDE SEQUENCE</scope>
    <source>
        <strain evidence="1">CBS 119687</strain>
    </source>
</reference>
<dbReference type="RefSeq" id="XP_033529167.1">
    <property type="nucleotide sequence ID" value="XM_033669938.1"/>
</dbReference>